<proteinExistence type="predicted"/>
<protein>
    <submittedName>
        <fullName evidence="1">Uncharacterized protein</fullName>
    </submittedName>
</protein>
<dbReference type="AlphaFoldDB" id="X0UF70"/>
<reference evidence="1" key="1">
    <citation type="journal article" date="2014" name="Front. Microbiol.">
        <title>High frequency of phylogenetically diverse reductive dehalogenase-homologous genes in deep subseafloor sedimentary metagenomes.</title>
        <authorList>
            <person name="Kawai M."/>
            <person name="Futagami T."/>
            <person name="Toyoda A."/>
            <person name="Takaki Y."/>
            <person name="Nishi S."/>
            <person name="Hori S."/>
            <person name="Arai W."/>
            <person name="Tsubouchi T."/>
            <person name="Morono Y."/>
            <person name="Uchiyama I."/>
            <person name="Ito T."/>
            <person name="Fujiyama A."/>
            <person name="Inagaki F."/>
            <person name="Takami H."/>
        </authorList>
    </citation>
    <scope>NUCLEOTIDE SEQUENCE</scope>
    <source>
        <strain evidence="1">Expedition CK06-06</strain>
    </source>
</reference>
<comment type="caution">
    <text evidence="1">The sequence shown here is derived from an EMBL/GenBank/DDBJ whole genome shotgun (WGS) entry which is preliminary data.</text>
</comment>
<feature type="non-terminal residue" evidence="1">
    <location>
        <position position="40"/>
    </location>
</feature>
<dbReference type="EMBL" id="BARS01011022">
    <property type="protein sequence ID" value="GAF99022.1"/>
    <property type="molecule type" value="Genomic_DNA"/>
</dbReference>
<gene>
    <name evidence="1" type="ORF">S01H1_20205</name>
</gene>
<evidence type="ECO:0000313" key="1">
    <source>
        <dbReference type="EMBL" id="GAF99022.1"/>
    </source>
</evidence>
<name>X0UF70_9ZZZZ</name>
<accession>X0UF70</accession>
<sequence>MGAEVLLVNCNRLRPPVAPLGLDYVADVLRAQGIRVGLLD</sequence>
<organism evidence="1">
    <name type="scientific">marine sediment metagenome</name>
    <dbReference type="NCBI Taxonomy" id="412755"/>
    <lineage>
        <taxon>unclassified sequences</taxon>
        <taxon>metagenomes</taxon>
        <taxon>ecological metagenomes</taxon>
    </lineage>
</organism>